<accession>A0A183JR14</accession>
<dbReference type="WBParaSite" id="SCUD_0000515301-mRNA-1">
    <property type="protein sequence ID" value="SCUD_0000515301-mRNA-1"/>
    <property type="gene ID" value="SCUD_0000515301"/>
</dbReference>
<reference evidence="3" key="1">
    <citation type="submission" date="2016-06" db="UniProtKB">
        <authorList>
            <consortium name="WormBaseParasite"/>
        </authorList>
    </citation>
    <scope>IDENTIFICATION</scope>
</reference>
<evidence type="ECO:0000313" key="3">
    <source>
        <dbReference type="WBParaSite" id="SCUD_0000515301-mRNA-1"/>
    </source>
</evidence>
<dbReference type="Proteomes" id="UP000279833">
    <property type="component" value="Unassembled WGS sequence"/>
</dbReference>
<dbReference type="EMBL" id="UZAK01007898">
    <property type="protein sequence ID" value="VDO93575.1"/>
    <property type="molecule type" value="Genomic_DNA"/>
</dbReference>
<sequence>MVLCYVNTNYEYISPHNHFHRCLLFTKSLCGFSVWLLKLIAKVILTLEASHHLFM</sequence>
<name>A0A183JR14_9TREM</name>
<evidence type="ECO:0000313" key="2">
    <source>
        <dbReference type="Proteomes" id="UP000279833"/>
    </source>
</evidence>
<reference evidence="1 2" key="2">
    <citation type="submission" date="2018-11" db="EMBL/GenBank/DDBJ databases">
        <authorList>
            <consortium name="Pathogen Informatics"/>
        </authorList>
    </citation>
    <scope>NUCLEOTIDE SEQUENCE [LARGE SCALE GENOMIC DNA]</scope>
    <source>
        <strain evidence="1">Dakar</strain>
        <strain evidence="2">Dakar, Senegal</strain>
    </source>
</reference>
<protein>
    <submittedName>
        <fullName evidence="3">Ovule protein</fullName>
    </submittedName>
</protein>
<keyword evidence="2" id="KW-1185">Reference proteome</keyword>
<gene>
    <name evidence="1" type="ORF">SCUD_LOCUS5153</name>
</gene>
<evidence type="ECO:0000313" key="1">
    <source>
        <dbReference type="EMBL" id="VDO93575.1"/>
    </source>
</evidence>
<organism evidence="3">
    <name type="scientific">Schistosoma curassoni</name>
    <dbReference type="NCBI Taxonomy" id="6186"/>
    <lineage>
        <taxon>Eukaryota</taxon>
        <taxon>Metazoa</taxon>
        <taxon>Spiralia</taxon>
        <taxon>Lophotrochozoa</taxon>
        <taxon>Platyhelminthes</taxon>
        <taxon>Trematoda</taxon>
        <taxon>Digenea</taxon>
        <taxon>Strigeidida</taxon>
        <taxon>Schistosomatoidea</taxon>
        <taxon>Schistosomatidae</taxon>
        <taxon>Schistosoma</taxon>
    </lineage>
</organism>
<dbReference type="AlphaFoldDB" id="A0A183JR14"/>
<proteinExistence type="predicted"/>